<proteinExistence type="predicted"/>
<reference evidence="3 4" key="1">
    <citation type="submission" date="2019-04" db="EMBL/GenBank/DDBJ databases">
        <title>Natronospirillum operosus gen. nov., sp. nov., a haloalkaliphilic satellite isolated from decaying biomass of laboratory culture of cyanobacterium Geitlerinema sp. and proposal of Natronospirillaceae fam. nov. and Saccharospirillaceae fam. nov.</title>
        <authorList>
            <person name="Kevbrin V."/>
            <person name="Boltyanskaya Y."/>
            <person name="Koziaeva V."/>
            <person name="Grouzdev D.S."/>
            <person name="Park M."/>
            <person name="Cho J."/>
        </authorList>
    </citation>
    <scope>NUCLEOTIDE SEQUENCE [LARGE SCALE GENOMIC DNA]</scope>
    <source>
        <strain evidence="3 4">G-116</strain>
    </source>
</reference>
<dbReference type="AlphaFoldDB" id="A0A4Z0WC27"/>
<feature type="transmembrane region" description="Helical" evidence="1">
    <location>
        <begin position="95"/>
        <end position="114"/>
    </location>
</feature>
<dbReference type="RefSeq" id="WP_135481620.1">
    <property type="nucleotide sequence ID" value="NZ_SRMF01000001.1"/>
</dbReference>
<dbReference type="Pfam" id="PF07786">
    <property type="entry name" value="HGSNAT_cat"/>
    <property type="match status" value="1"/>
</dbReference>
<protein>
    <submittedName>
        <fullName evidence="3">DUF1624 domain-containing protein</fullName>
    </submittedName>
</protein>
<feature type="transmembrane region" description="Helical" evidence="1">
    <location>
        <begin position="229"/>
        <end position="250"/>
    </location>
</feature>
<dbReference type="Proteomes" id="UP000297475">
    <property type="component" value="Unassembled WGS sequence"/>
</dbReference>
<sequence length="252" mass="28846">MSLTIPTPSWRHYFALNPDSDRRYPLPDILRGVAIVLMMLFHGWYDLSVFGFVSMDFQDPLVRGVRGIIVGLFCTMAGASLYWTHARDFRWHALLRRQGQLILAALLLSLFSLLAYPEAWIYFGILHFFVVALLISLPLVRWPLLAGVLGAALVLAERLGLPGSDPWLHDHLQPILGLPDGSIDRMYLLPWLGVVWIGIWLARLPLLHKPIAPALHRQTRWLRWMGQRPLSLYLIHQPILFGLAALLWLLTR</sequence>
<dbReference type="OrthoDB" id="9807591at2"/>
<accession>A0A4Z0WC27</accession>
<evidence type="ECO:0000313" key="3">
    <source>
        <dbReference type="EMBL" id="TGG95722.1"/>
    </source>
</evidence>
<dbReference type="EMBL" id="SRMF01000001">
    <property type="protein sequence ID" value="TGG95722.1"/>
    <property type="molecule type" value="Genomic_DNA"/>
</dbReference>
<name>A0A4Z0WC27_9GAMM</name>
<comment type="caution">
    <text evidence="3">The sequence shown here is derived from an EMBL/GenBank/DDBJ whole genome shotgun (WGS) entry which is preliminary data.</text>
</comment>
<evidence type="ECO:0000259" key="2">
    <source>
        <dbReference type="Pfam" id="PF07786"/>
    </source>
</evidence>
<feature type="transmembrane region" description="Helical" evidence="1">
    <location>
        <begin position="120"/>
        <end position="137"/>
    </location>
</feature>
<organism evidence="3 4">
    <name type="scientific">Natronospirillum operosum</name>
    <dbReference type="NCBI Taxonomy" id="2759953"/>
    <lineage>
        <taxon>Bacteria</taxon>
        <taxon>Pseudomonadati</taxon>
        <taxon>Pseudomonadota</taxon>
        <taxon>Gammaproteobacteria</taxon>
        <taxon>Oceanospirillales</taxon>
        <taxon>Natronospirillaceae</taxon>
        <taxon>Natronospirillum</taxon>
    </lineage>
</organism>
<keyword evidence="4" id="KW-1185">Reference proteome</keyword>
<keyword evidence="1" id="KW-1133">Transmembrane helix</keyword>
<dbReference type="InterPro" id="IPR012429">
    <property type="entry name" value="HGSNAT_cat"/>
</dbReference>
<feature type="transmembrane region" description="Helical" evidence="1">
    <location>
        <begin position="65"/>
        <end position="83"/>
    </location>
</feature>
<feature type="transmembrane region" description="Helical" evidence="1">
    <location>
        <begin position="29"/>
        <end position="45"/>
    </location>
</feature>
<feature type="transmembrane region" description="Helical" evidence="1">
    <location>
        <begin position="188"/>
        <end position="208"/>
    </location>
</feature>
<evidence type="ECO:0000313" key="4">
    <source>
        <dbReference type="Proteomes" id="UP000297475"/>
    </source>
</evidence>
<evidence type="ECO:0000256" key="1">
    <source>
        <dbReference type="SAM" id="Phobius"/>
    </source>
</evidence>
<keyword evidence="1" id="KW-0472">Membrane</keyword>
<keyword evidence="1" id="KW-0812">Transmembrane</keyword>
<gene>
    <name evidence="3" type="ORF">E4656_04750</name>
</gene>
<feature type="domain" description="Heparan-alpha-glucosaminide N-acetyltransferase catalytic" evidence="2">
    <location>
        <begin position="23"/>
        <end position="238"/>
    </location>
</feature>